<sequence>MHFIKKAICQTGLQAAFCLGRRPLFSGSLAGISGGLMVAVFALEVVPAIAAPSVMLAPHRAVYDLQLDKADDKTGISGLKGRMVYEFNGSACEGYTTNFRFVTQVDMEEQPQRLTDQQTTTFEAADGQEFSFVNKTFVDKDLIKEVRGKAELQAKNLQVKLSHPEKADIELSKTNFPTKHLTEIIGKAEKGEKFYQTTIFDGSEDANRVVAITVMLGKEQAVKDDEYKSLGEMSNDKFWPVTIAYFDDKENQDGMPIYRINFKLYRNGVTRDLFMDYGDFSMRGKLVKLDLYKGQPADEQCS</sequence>
<dbReference type="Pfam" id="PF08904">
    <property type="entry name" value="EipB_like"/>
    <property type="match status" value="1"/>
</dbReference>
<gene>
    <name evidence="1" type="ORF">FHS77_000154</name>
</gene>
<dbReference type="AlphaFoldDB" id="A0A841LR08"/>
<name>A0A841LR08_9HYPH</name>
<reference evidence="1 2" key="1">
    <citation type="submission" date="2020-08" db="EMBL/GenBank/DDBJ databases">
        <title>Genomic Encyclopedia of Type Strains, Phase IV (KMG-IV): sequencing the most valuable type-strain genomes for metagenomic binning, comparative biology and taxonomic classification.</title>
        <authorList>
            <person name="Goeker M."/>
        </authorList>
    </citation>
    <scope>NUCLEOTIDE SEQUENCE [LARGE SCALE GENOMIC DNA]</scope>
    <source>
        <strain evidence="1 2">DSM 22336</strain>
    </source>
</reference>
<comment type="caution">
    <text evidence="1">The sequence shown here is derived from an EMBL/GenBank/DDBJ whole genome shotgun (WGS) entry which is preliminary data.</text>
</comment>
<accession>A0A841LR08</accession>
<organism evidence="1 2">
    <name type="scientific">Paenochrobactrum gallinarii</name>
    <dbReference type="NCBI Taxonomy" id="643673"/>
    <lineage>
        <taxon>Bacteria</taxon>
        <taxon>Pseudomonadati</taxon>
        <taxon>Pseudomonadota</taxon>
        <taxon>Alphaproteobacteria</taxon>
        <taxon>Hyphomicrobiales</taxon>
        <taxon>Brucellaceae</taxon>
        <taxon>Paenochrobactrum</taxon>
    </lineage>
</organism>
<evidence type="ECO:0008006" key="3">
    <source>
        <dbReference type="Google" id="ProtNLM"/>
    </source>
</evidence>
<dbReference type="InterPro" id="IPR015000">
    <property type="entry name" value="EipB-like"/>
</dbReference>
<dbReference type="Proteomes" id="UP000555393">
    <property type="component" value="Unassembled WGS sequence"/>
</dbReference>
<evidence type="ECO:0000313" key="1">
    <source>
        <dbReference type="EMBL" id="MBB6259646.1"/>
    </source>
</evidence>
<keyword evidence="2" id="KW-1185">Reference proteome</keyword>
<dbReference type="EMBL" id="JACIIU010000001">
    <property type="protein sequence ID" value="MBB6259646.1"/>
    <property type="molecule type" value="Genomic_DNA"/>
</dbReference>
<evidence type="ECO:0000313" key="2">
    <source>
        <dbReference type="Proteomes" id="UP000555393"/>
    </source>
</evidence>
<protein>
    <recommendedName>
        <fullName evidence="3">DUF1849 family protein</fullName>
    </recommendedName>
</protein>
<proteinExistence type="predicted"/>